<dbReference type="GO" id="GO:0006020">
    <property type="term" value="P:inositol metabolic process"/>
    <property type="evidence" value="ECO:0007669"/>
    <property type="project" value="TreeGrafter"/>
</dbReference>
<keyword evidence="5 6" id="KW-0460">Magnesium</keyword>
<dbReference type="GO" id="GO:0008934">
    <property type="term" value="F:inositol monophosphate 1-phosphatase activity"/>
    <property type="evidence" value="ECO:0007669"/>
    <property type="project" value="TreeGrafter"/>
</dbReference>
<name>A0A3M2L643_9ACTN</name>
<proteinExistence type="predicted"/>
<dbReference type="GO" id="GO:0046854">
    <property type="term" value="P:phosphatidylinositol phosphate biosynthetic process"/>
    <property type="evidence" value="ECO:0007669"/>
    <property type="project" value="InterPro"/>
</dbReference>
<accession>A0A3M2L643</accession>
<dbReference type="EC" id="3.1.3.25" evidence="2"/>
<feature type="binding site" evidence="6">
    <location>
        <position position="157"/>
    </location>
    <ligand>
        <name>Mg(2+)</name>
        <dbReference type="ChEBI" id="CHEBI:18420"/>
        <label>1</label>
        <note>catalytic</note>
    </ligand>
</feature>
<feature type="binding site" evidence="6">
    <location>
        <position position="279"/>
    </location>
    <ligand>
        <name>Mg(2+)</name>
        <dbReference type="ChEBI" id="CHEBI:18420"/>
        <label>1</label>
        <note>catalytic</note>
    </ligand>
</feature>
<protein>
    <recommendedName>
        <fullName evidence="2">inositol-phosphate phosphatase</fullName>
        <ecNumber evidence="2">3.1.3.25</ecNumber>
    </recommendedName>
</protein>
<evidence type="ECO:0000256" key="7">
    <source>
        <dbReference type="SAM" id="MobiDB-lite"/>
    </source>
</evidence>
<feature type="region of interest" description="Disordered" evidence="7">
    <location>
        <begin position="18"/>
        <end position="49"/>
    </location>
</feature>
<dbReference type="EMBL" id="RFFJ01000193">
    <property type="protein sequence ID" value="RMI33109.1"/>
    <property type="molecule type" value="Genomic_DNA"/>
</dbReference>
<keyword evidence="9" id="KW-1185">Reference proteome</keyword>
<dbReference type="SUPFAM" id="SSF56655">
    <property type="entry name" value="Carbohydrate phosphatase"/>
    <property type="match status" value="1"/>
</dbReference>
<dbReference type="PANTHER" id="PTHR20854">
    <property type="entry name" value="INOSITOL MONOPHOSPHATASE"/>
    <property type="match status" value="1"/>
</dbReference>
<evidence type="ECO:0000313" key="8">
    <source>
        <dbReference type="EMBL" id="RMI33109.1"/>
    </source>
</evidence>
<keyword evidence="4" id="KW-0378">Hydrolase</keyword>
<dbReference type="Gene3D" id="3.40.190.80">
    <property type="match status" value="1"/>
</dbReference>
<feature type="binding site" evidence="6">
    <location>
        <position position="131"/>
    </location>
    <ligand>
        <name>Mg(2+)</name>
        <dbReference type="ChEBI" id="CHEBI:18420"/>
        <label>1</label>
        <note>catalytic</note>
    </ligand>
</feature>
<dbReference type="InterPro" id="IPR020583">
    <property type="entry name" value="Inositol_monoP_metal-BS"/>
</dbReference>
<keyword evidence="3 6" id="KW-0479">Metal-binding</keyword>
<dbReference type="InterPro" id="IPR000760">
    <property type="entry name" value="Inositol_monophosphatase-like"/>
</dbReference>
<comment type="caution">
    <text evidence="8">The sequence shown here is derived from an EMBL/GenBank/DDBJ whole genome shotgun (WGS) entry which is preliminary data.</text>
</comment>
<dbReference type="Gene3D" id="3.30.540.10">
    <property type="entry name" value="Fructose-1,6-Bisphosphatase, subunit A, domain 1"/>
    <property type="match status" value="1"/>
</dbReference>
<dbReference type="PROSITE" id="PS00630">
    <property type="entry name" value="IMP_2"/>
    <property type="match status" value="1"/>
</dbReference>
<evidence type="ECO:0000256" key="4">
    <source>
        <dbReference type="ARBA" id="ARBA00022801"/>
    </source>
</evidence>
<dbReference type="AlphaFoldDB" id="A0A3M2L643"/>
<dbReference type="PROSITE" id="PS00629">
    <property type="entry name" value="IMP_1"/>
    <property type="match status" value="1"/>
</dbReference>
<evidence type="ECO:0000256" key="3">
    <source>
        <dbReference type="ARBA" id="ARBA00022723"/>
    </source>
</evidence>
<dbReference type="GO" id="GO:0046872">
    <property type="term" value="F:metal ion binding"/>
    <property type="evidence" value="ECO:0007669"/>
    <property type="project" value="UniProtKB-KW"/>
</dbReference>
<sequence length="345" mass="37021">MCWCRSCWRRRARYLPGTTGPSPASCDAPAWRDPPAPERLPGGGPGGRTLPWFDGRVDGRVDEKLLVERVTEAVRRVAAREILPRWRQLASHEVRQKTGPHDLVTVADREAERHLTAELTELLPGSVVVGEEAVHEDPTLYAALGREAPVWIVDPVDGTRPFVRGEAGFCTLVALAHRGELLGSWTHAPATGRLAHAWRGAGAWLDGERLTAGSPDPGAPLRVAHSHPDYTSPAQKRALAALWTDGVAPRPCGAAGLEYLAIARGELDALAFTWELAWDHAAGLLLVEEAGGAQATRDGKPFRLAGANAMPFTAARDQPTADRLVALFRAGHGAGRAEPEEPAVG</sequence>
<evidence type="ECO:0000256" key="6">
    <source>
        <dbReference type="PIRSR" id="PIRSR600760-2"/>
    </source>
</evidence>
<feature type="binding site" evidence="6">
    <location>
        <position position="154"/>
    </location>
    <ligand>
        <name>Mg(2+)</name>
        <dbReference type="ChEBI" id="CHEBI:18420"/>
        <label>1</label>
        <note>catalytic</note>
    </ligand>
</feature>
<comment type="cofactor">
    <cofactor evidence="6">
        <name>Mg(2+)</name>
        <dbReference type="ChEBI" id="CHEBI:18420"/>
    </cofactor>
</comment>
<dbReference type="PRINTS" id="PR00377">
    <property type="entry name" value="IMPHPHTASES"/>
</dbReference>
<dbReference type="Pfam" id="PF00459">
    <property type="entry name" value="Inositol_P"/>
    <property type="match status" value="1"/>
</dbReference>
<reference evidence="8 9" key="1">
    <citation type="submission" date="2018-10" db="EMBL/GenBank/DDBJ databases">
        <title>Isolation, diversity and antifungal activity of actinobacteria from wheat.</title>
        <authorList>
            <person name="Han C."/>
        </authorList>
    </citation>
    <scope>NUCLEOTIDE SEQUENCE [LARGE SCALE GENOMIC DNA]</scope>
    <source>
        <strain evidence="8 9">NEAU-YY642</strain>
    </source>
</reference>
<dbReference type="InterPro" id="IPR020550">
    <property type="entry name" value="Inositol_monophosphatase_CS"/>
</dbReference>
<evidence type="ECO:0000313" key="9">
    <source>
        <dbReference type="Proteomes" id="UP000278673"/>
    </source>
</evidence>
<evidence type="ECO:0000256" key="2">
    <source>
        <dbReference type="ARBA" id="ARBA00013106"/>
    </source>
</evidence>
<organism evidence="8 9">
    <name type="scientific">Streptomyces triticirhizae</name>
    <dbReference type="NCBI Taxonomy" id="2483353"/>
    <lineage>
        <taxon>Bacteria</taxon>
        <taxon>Bacillati</taxon>
        <taxon>Actinomycetota</taxon>
        <taxon>Actinomycetes</taxon>
        <taxon>Kitasatosporales</taxon>
        <taxon>Streptomycetaceae</taxon>
        <taxon>Streptomyces</taxon>
    </lineage>
</organism>
<dbReference type="Proteomes" id="UP000278673">
    <property type="component" value="Unassembled WGS sequence"/>
</dbReference>
<evidence type="ECO:0000256" key="1">
    <source>
        <dbReference type="ARBA" id="ARBA00001033"/>
    </source>
</evidence>
<evidence type="ECO:0000256" key="5">
    <source>
        <dbReference type="ARBA" id="ARBA00022842"/>
    </source>
</evidence>
<comment type="catalytic activity">
    <reaction evidence="1">
        <text>a myo-inositol phosphate + H2O = myo-inositol + phosphate</text>
        <dbReference type="Rhea" id="RHEA:24056"/>
        <dbReference type="ChEBI" id="CHEBI:15377"/>
        <dbReference type="ChEBI" id="CHEBI:17268"/>
        <dbReference type="ChEBI" id="CHEBI:43474"/>
        <dbReference type="ChEBI" id="CHEBI:84139"/>
        <dbReference type="EC" id="3.1.3.25"/>
    </reaction>
</comment>
<dbReference type="PANTHER" id="PTHR20854:SF4">
    <property type="entry name" value="INOSITOL-1-MONOPHOSPHATASE-RELATED"/>
    <property type="match status" value="1"/>
</dbReference>
<dbReference type="GO" id="GO:0007165">
    <property type="term" value="P:signal transduction"/>
    <property type="evidence" value="ECO:0007669"/>
    <property type="project" value="TreeGrafter"/>
</dbReference>
<gene>
    <name evidence="8" type="ORF">EBN88_24745</name>
</gene>